<dbReference type="OrthoDB" id="5988523at2759"/>
<organism evidence="3 5">
    <name type="scientific">Adineta steineri</name>
    <dbReference type="NCBI Taxonomy" id="433720"/>
    <lineage>
        <taxon>Eukaryota</taxon>
        <taxon>Metazoa</taxon>
        <taxon>Spiralia</taxon>
        <taxon>Gnathifera</taxon>
        <taxon>Rotifera</taxon>
        <taxon>Eurotatoria</taxon>
        <taxon>Bdelloidea</taxon>
        <taxon>Adinetida</taxon>
        <taxon>Adinetidae</taxon>
        <taxon>Adineta</taxon>
    </lineage>
</organism>
<dbReference type="AlphaFoldDB" id="A0A819FDC4"/>
<evidence type="ECO:0000313" key="1">
    <source>
        <dbReference type="EMBL" id="CAF1217951.1"/>
    </source>
</evidence>
<dbReference type="EMBL" id="CAJNOE010001291">
    <property type="protein sequence ID" value="CAF1409424.1"/>
    <property type="molecule type" value="Genomic_DNA"/>
</dbReference>
<gene>
    <name evidence="2" type="ORF">IZO911_LOCUS39989</name>
    <name evidence="3" type="ORF">KXQ929_LOCUS20960</name>
    <name evidence="4" type="ORF">OKA104_LOCUS33438</name>
    <name evidence="1" type="ORF">VCS650_LOCUS26551</name>
</gene>
<dbReference type="Proteomes" id="UP000663868">
    <property type="component" value="Unassembled WGS sequence"/>
</dbReference>
<accession>A0A819FDC4</accession>
<sequence>MILLCIYIGFSEPRVKLWLASCFDQLSQLKNEGIALKNENICKILFYAIIGDDCPALKLILEFIGHADYFCCFYCYIKGVHVGGFGGKRQYYYEDGIIFRDEQTYAL</sequence>
<dbReference type="Proteomes" id="UP000663891">
    <property type="component" value="Unassembled WGS sequence"/>
</dbReference>
<dbReference type="EMBL" id="CAJNON010000359">
    <property type="protein sequence ID" value="CAF1217951.1"/>
    <property type="molecule type" value="Genomic_DNA"/>
</dbReference>
<comment type="caution">
    <text evidence="3">The sequence shown here is derived from an EMBL/GenBank/DDBJ whole genome shotgun (WGS) entry which is preliminary data.</text>
</comment>
<protein>
    <submittedName>
        <fullName evidence="3">Uncharacterized protein</fullName>
    </submittedName>
</protein>
<proteinExistence type="predicted"/>
<dbReference type="EMBL" id="CAJOBB010001504">
    <property type="protein sequence ID" value="CAF3866568.1"/>
    <property type="molecule type" value="Genomic_DNA"/>
</dbReference>
<evidence type="ECO:0000313" key="4">
    <source>
        <dbReference type="EMBL" id="CAF4061925.1"/>
    </source>
</evidence>
<evidence type="ECO:0000313" key="3">
    <source>
        <dbReference type="EMBL" id="CAF3866568.1"/>
    </source>
</evidence>
<name>A0A819FDC4_9BILA</name>
<reference evidence="3" key="1">
    <citation type="submission" date="2021-02" db="EMBL/GenBank/DDBJ databases">
        <authorList>
            <person name="Nowell W R."/>
        </authorList>
    </citation>
    <scope>NUCLEOTIDE SEQUENCE</scope>
</reference>
<dbReference type="EMBL" id="CAJOAY010004258">
    <property type="protein sequence ID" value="CAF4061925.1"/>
    <property type="molecule type" value="Genomic_DNA"/>
</dbReference>
<evidence type="ECO:0000313" key="2">
    <source>
        <dbReference type="EMBL" id="CAF1409424.1"/>
    </source>
</evidence>
<evidence type="ECO:0000313" key="5">
    <source>
        <dbReference type="Proteomes" id="UP000663868"/>
    </source>
</evidence>
<dbReference type="Proteomes" id="UP000663881">
    <property type="component" value="Unassembled WGS sequence"/>
</dbReference>
<dbReference type="Proteomes" id="UP000663860">
    <property type="component" value="Unassembled WGS sequence"/>
</dbReference>